<dbReference type="PANTHER" id="PTHR46954">
    <property type="entry name" value="C2H2-TYPE DOMAIN-CONTAINING PROTEIN"/>
    <property type="match status" value="1"/>
</dbReference>
<evidence type="ECO:0000313" key="1">
    <source>
        <dbReference type="EMBL" id="KAL3396522.1"/>
    </source>
</evidence>
<dbReference type="EMBL" id="JBJJXI010000071">
    <property type="protein sequence ID" value="KAL3396522.1"/>
    <property type="molecule type" value="Genomic_DNA"/>
</dbReference>
<accession>A0ABD2WVJ3</accession>
<gene>
    <name evidence="1" type="ORF">TKK_009678</name>
</gene>
<dbReference type="Proteomes" id="UP001627154">
    <property type="component" value="Unassembled WGS sequence"/>
</dbReference>
<proteinExistence type="predicted"/>
<dbReference type="AlphaFoldDB" id="A0ABD2WVJ3"/>
<name>A0ABD2WVJ3_9HYME</name>
<dbReference type="PANTHER" id="PTHR46954:SF1">
    <property type="entry name" value="C2H2-TYPE DOMAIN-CONTAINING PROTEIN"/>
    <property type="match status" value="1"/>
</dbReference>
<evidence type="ECO:0000313" key="2">
    <source>
        <dbReference type="Proteomes" id="UP001627154"/>
    </source>
</evidence>
<organism evidence="1 2">
    <name type="scientific">Trichogramma kaykai</name>
    <dbReference type="NCBI Taxonomy" id="54128"/>
    <lineage>
        <taxon>Eukaryota</taxon>
        <taxon>Metazoa</taxon>
        <taxon>Ecdysozoa</taxon>
        <taxon>Arthropoda</taxon>
        <taxon>Hexapoda</taxon>
        <taxon>Insecta</taxon>
        <taxon>Pterygota</taxon>
        <taxon>Neoptera</taxon>
        <taxon>Endopterygota</taxon>
        <taxon>Hymenoptera</taxon>
        <taxon>Apocrita</taxon>
        <taxon>Proctotrupomorpha</taxon>
        <taxon>Chalcidoidea</taxon>
        <taxon>Trichogrammatidae</taxon>
        <taxon>Trichogramma</taxon>
    </lineage>
</organism>
<keyword evidence="2" id="KW-1185">Reference proteome</keyword>
<comment type="caution">
    <text evidence="1">The sequence shown here is derived from an EMBL/GenBank/DDBJ whole genome shotgun (WGS) entry which is preliminary data.</text>
</comment>
<sequence>MTLGRPRKEIEHPDLLKTISDIAIFNSATYERRQTEKIRTCSTLDELTAKLREKGFIFSRSAVYLRLLPKRSNTLEGMRHINTVPVQLCKPQNDLHESHLDRKFCTATIQNVDTLAAILGPKQIAYVSQDDKMLYNGLWRGRF</sequence>
<reference evidence="1 2" key="1">
    <citation type="journal article" date="2024" name="bioRxiv">
        <title>A reference genome for Trichogramma kaykai: A tiny desert-dwelling parasitoid wasp with competing sex-ratio distorters.</title>
        <authorList>
            <person name="Culotta J."/>
            <person name="Lindsey A.R."/>
        </authorList>
    </citation>
    <scope>NUCLEOTIDE SEQUENCE [LARGE SCALE GENOMIC DNA]</scope>
    <source>
        <strain evidence="1 2">KSX58</strain>
    </source>
</reference>
<protein>
    <submittedName>
        <fullName evidence="1">Uncharacterized protein</fullName>
    </submittedName>
</protein>